<dbReference type="Gene3D" id="1.10.1750.10">
    <property type="match status" value="1"/>
</dbReference>
<dbReference type="Proteomes" id="UP001222118">
    <property type="component" value="Chromosome"/>
</dbReference>
<name>A0ABY7YYV7_9HYPH</name>
<accession>A0ABY7YYV7</accession>
<dbReference type="CDD" id="cd06571">
    <property type="entry name" value="Bac_DnaA_C"/>
    <property type="match status" value="1"/>
</dbReference>
<reference evidence="2 3" key="1">
    <citation type="submission" date="2023-02" db="EMBL/GenBank/DDBJ databases">
        <title>Devosia chondri sp. nov., isolated from the phycosphere of marine algae.</title>
        <authorList>
            <person name="Kim J.M."/>
            <person name="Lee J.K."/>
            <person name="Choi B.J."/>
            <person name="Bayburt H."/>
            <person name="Jeon C.O."/>
        </authorList>
    </citation>
    <scope>NUCLEOTIDE SEQUENCE [LARGE SCALE GENOMIC DNA]</scope>
    <source>
        <strain evidence="2 3">G2-5</strain>
    </source>
</reference>
<evidence type="ECO:0000313" key="2">
    <source>
        <dbReference type="EMBL" id="WDR06424.1"/>
    </source>
</evidence>
<evidence type="ECO:0000259" key="1">
    <source>
        <dbReference type="SMART" id="SM00760"/>
    </source>
</evidence>
<dbReference type="InterPro" id="IPR013159">
    <property type="entry name" value="DnaA_C"/>
</dbReference>
<dbReference type="SUPFAM" id="SSF48295">
    <property type="entry name" value="TrpR-like"/>
    <property type="match status" value="1"/>
</dbReference>
<feature type="domain" description="Chromosomal replication initiator DnaA C-terminal" evidence="1">
    <location>
        <begin position="5"/>
        <end position="52"/>
    </location>
</feature>
<organism evidence="2 3">
    <name type="scientific">Devosia rhodophyticola</name>
    <dbReference type="NCBI Taxonomy" id="3026423"/>
    <lineage>
        <taxon>Bacteria</taxon>
        <taxon>Pseudomonadati</taxon>
        <taxon>Pseudomonadota</taxon>
        <taxon>Alphaproteobacteria</taxon>
        <taxon>Hyphomicrobiales</taxon>
        <taxon>Devosiaceae</taxon>
        <taxon>Devosia</taxon>
    </lineage>
</organism>
<dbReference type="EMBL" id="CP118247">
    <property type="protein sequence ID" value="WDR06424.1"/>
    <property type="molecule type" value="Genomic_DNA"/>
</dbReference>
<dbReference type="RefSeq" id="WP_282211938.1">
    <property type="nucleotide sequence ID" value="NZ_CP118247.1"/>
</dbReference>
<protein>
    <submittedName>
        <fullName evidence="2">Helix-turn-helix domain-containing protein</fullName>
    </submittedName>
</protein>
<proteinExistence type="predicted"/>
<dbReference type="InterPro" id="IPR010921">
    <property type="entry name" value="Trp_repressor/repl_initiator"/>
</dbReference>
<sequence length="88" mass="9660">MLTHPSRCRRNTAQARQLAMYLIHVSLGRSLTEVGRVFGRDRTTVSYACALIEDGRDDARFDAAVDQLERQIEASLLQGDEGTGHGAG</sequence>
<dbReference type="SMART" id="SM00760">
    <property type="entry name" value="Bac_DnaA_C"/>
    <property type="match status" value="1"/>
</dbReference>
<dbReference type="Pfam" id="PF08299">
    <property type="entry name" value="Bac_DnaA_C"/>
    <property type="match status" value="1"/>
</dbReference>
<gene>
    <name evidence="2" type="ORF">PSQ90_02845</name>
</gene>
<evidence type="ECO:0000313" key="3">
    <source>
        <dbReference type="Proteomes" id="UP001222118"/>
    </source>
</evidence>
<keyword evidence="3" id="KW-1185">Reference proteome</keyword>